<dbReference type="STRING" id="933852.A0A0C2XTS1"/>
<keyword evidence="4" id="KW-1185">Reference proteome</keyword>
<dbReference type="Pfam" id="PF00248">
    <property type="entry name" value="Aldo_ket_red"/>
    <property type="match status" value="1"/>
</dbReference>
<name>A0A0C2XTS1_SERVB</name>
<dbReference type="Gene3D" id="3.20.20.100">
    <property type="entry name" value="NADP-dependent oxidoreductase domain"/>
    <property type="match status" value="1"/>
</dbReference>
<proteinExistence type="predicted"/>
<dbReference type="AlphaFoldDB" id="A0A0C2XTS1"/>
<reference evidence="4" key="2">
    <citation type="submission" date="2015-01" db="EMBL/GenBank/DDBJ databases">
        <title>Evolutionary Origins and Diversification of the Mycorrhizal Mutualists.</title>
        <authorList>
            <consortium name="DOE Joint Genome Institute"/>
            <consortium name="Mycorrhizal Genomics Consortium"/>
            <person name="Kohler A."/>
            <person name="Kuo A."/>
            <person name="Nagy L.G."/>
            <person name="Floudas D."/>
            <person name="Copeland A."/>
            <person name="Barry K.W."/>
            <person name="Cichocki N."/>
            <person name="Veneault-Fourrey C."/>
            <person name="LaButti K."/>
            <person name="Lindquist E.A."/>
            <person name="Lipzen A."/>
            <person name="Lundell T."/>
            <person name="Morin E."/>
            <person name="Murat C."/>
            <person name="Riley R."/>
            <person name="Ohm R."/>
            <person name="Sun H."/>
            <person name="Tunlid A."/>
            <person name="Henrissat B."/>
            <person name="Grigoriev I.V."/>
            <person name="Hibbett D.S."/>
            <person name="Martin F."/>
        </authorList>
    </citation>
    <scope>NUCLEOTIDE SEQUENCE [LARGE SCALE GENOMIC DNA]</scope>
    <source>
        <strain evidence="4">MAFF 305830</strain>
    </source>
</reference>
<evidence type="ECO:0000259" key="2">
    <source>
        <dbReference type="Pfam" id="PF00248"/>
    </source>
</evidence>
<gene>
    <name evidence="3" type="ORF">M408DRAFT_63563</name>
</gene>
<dbReference type="EMBL" id="KN824280">
    <property type="protein sequence ID" value="KIM32297.1"/>
    <property type="molecule type" value="Genomic_DNA"/>
</dbReference>
<feature type="domain" description="NADP-dependent oxidoreductase" evidence="2">
    <location>
        <begin position="3"/>
        <end position="143"/>
    </location>
</feature>
<protein>
    <recommendedName>
        <fullName evidence="2">NADP-dependent oxidoreductase domain-containing protein</fullName>
    </recommendedName>
</protein>
<dbReference type="InterPro" id="IPR050523">
    <property type="entry name" value="AKR_Detox_Biosynth"/>
</dbReference>
<feature type="non-terminal residue" evidence="3">
    <location>
        <position position="1"/>
    </location>
</feature>
<organism evidence="3 4">
    <name type="scientific">Serendipita vermifera MAFF 305830</name>
    <dbReference type="NCBI Taxonomy" id="933852"/>
    <lineage>
        <taxon>Eukaryota</taxon>
        <taxon>Fungi</taxon>
        <taxon>Dikarya</taxon>
        <taxon>Basidiomycota</taxon>
        <taxon>Agaricomycotina</taxon>
        <taxon>Agaricomycetes</taxon>
        <taxon>Sebacinales</taxon>
        <taxon>Serendipitaceae</taxon>
        <taxon>Serendipita</taxon>
    </lineage>
</organism>
<evidence type="ECO:0000313" key="4">
    <source>
        <dbReference type="Proteomes" id="UP000054097"/>
    </source>
</evidence>
<reference evidence="3 4" key="1">
    <citation type="submission" date="2014-04" db="EMBL/GenBank/DDBJ databases">
        <authorList>
            <consortium name="DOE Joint Genome Institute"/>
            <person name="Kuo A."/>
            <person name="Zuccaro A."/>
            <person name="Kohler A."/>
            <person name="Nagy L.G."/>
            <person name="Floudas D."/>
            <person name="Copeland A."/>
            <person name="Barry K.W."/>
            <person name="Cichocki N."/>
            <person name="Veneault-Fourrey C."/>
            <person name="LaButti K."/>
            <person name="Lindquist E.A."/>
            <person name="Lipzen A."/>
            <person name="Lundell T."/>
            <person name="Morin E."/>
            <person name="Murat C."/>
            <person name="Sun H."/>
            <person name="Tunlid A."/>
            <person name="Henrissat B."/>
            <person name="Grigoriev I.V."/>
            <person name="Hibbett D.S."/>
            <person name="Martin F."/>
            <person name="Nordberg H.P."/>
            <person name="Cantor M.N."/>
            <person name="Hua S.X."/>
        </authorList>
    </citation>
    <scope>NUCLEOTIDE SEQUENCE [LARGE SCALE GENOMIC DNA]</scope>
    <source>
        <strain evidence="3 4">MAFF 305830</strain>
    </source>
</reference>
<dbReference type="InterPro" id="IPR036812">
    <property type="entry name" value="NAD(P)_OxRdtase_dom_sf"/>
</dbReference>
<dbReference type="OrthoDB" id="48988at2759"/>
<dbReference type="PANTHER" id="PTHR43364">
    <property type="entry name" value="NADH-SPECIFIC METHYLGLYOXAL REDUCTASE-RELATED"/>
    <property type="match status" value="1"/>
</dbReference>
<sequence>NKLTPFISMQNYHSLIYREEEREMIPLCKKHLGVGTIPWSPLSRGLLTRPRNGNDATLRSKTDPWTSLIQKEDDPNMAIVDRVEEIAKKKGVSMSQIALAWLMTKDPVAAPIVGTTKLENLLDVIKSVEVKLDAEEIKYLEETYTSKPIVGHY</sequence>
<dbReference type="GO" id="GO:0016491">
    <property type="term" value="F:oxidoreductase activity"/>
    <property type="evidence" value="ECO:0007669"/>
    <property type="project" value="UniProtKB-KW"/>
</dbReference>
<dbReference type="SUPFAM" id="SSF51430">
    <property type="entry name" value="NAD(P)-linked oxidoreductase"/>
    <property type="match status" value="1"/>
</dbReference>
<evidence type="ECO:0000313" key="3">
    <source>
        <dbReference type="EMBL" id="KIM32297.1"/>
    </source>
</evidence>
<accession>A0A0C2XTS1</accession>
<dbReference type="PANTHER" id="PTHR43364:SF4">
    <property type="entry name" value="NAD(P)-LINKED OXIDOREDUCTASE SUPERFAMILY PROTEIN"/>
    <property type="match status" value="1"/>
</dbReference>
<dbReference type="Proteomes" id="UP000054097">
    <property type="component" value="Unassembled WGS sequence"/>
</dbReference>
<evidence type="ECO:0000256" key="1">
    <source>
        <dbReference type="ARBA" id="ARBA00023002"/>
    </source>
</evidence>
<keyword evidence="1" id="KW-0560">Oxidoreductase</keyword>
<dbReference type="HOGENOM" id="CLU_023205_17_5_1"/>
<dbReference type="InterPro" id="IPR023210">
    <property type="entry name" value="NADP_OxRdtase_dom"/>
</dbReference>